<dbReference type="GO" id="GO:0016853">
    <property type="term" value="F:isomerase activity"/>
    <property type="evidence" value="ECO:0007669"/>
    <property type="project" value="UniProtKB-KW"/>
</dbReference>
<dbReference type="PANTHER" id="PTHR13887">
    <property type="entry name" value="GLUTATHIONE S-TRANSFERASE KAPPA"/>
    <property type="match status" value="1"/>
</dbReference>
<dbReference type="CDD" id="cd03024">
    <property type="entry name" value="DsbA_FrnE"/>
    <property type="match status" value="1"/>
</dbReference>
<keyword evidence="2" id="KW-0413">Isomerase</keyword>
<dbReference type="SUPFAM" id="SSF52833">
    <property type="entry name" value="Thioredoxin-like"/>
    <property type="match status" value="1"/>
</dbReference>
<organism evidence="2 3">
    <name type="scientific">Sphingobacterium nematocida</name>
    <dbReference type="NCBI Taxonomy" id="1513896"/>
    <lineage>
        <taxon>Bacteria</taxon>
        <taxon>Pseudomonadati</taxon>
        <taxon>Bacteroidota</taxon>
        <taxon>Sphingobacteriia</taxon>
        <taxon>Sphingobacteriales</taxon>
        <taxon>Sphingobacteriaceae</taxon>
        <taxon>Sphingobacterium</taxon>
    </lineage>
</organism>
<dbReference type="PANTHER" id="PTHR13887:SF41">
    <property type="entry name" value="THIOREDOXIN SUPERFAMILY PROTEIN"/>
    <property type="match status" value="1"/>
</dbReference>
<dbReference type="Pfam" id="PF01323">
    <property type="entry name" value="DSBA"/>
    <property type="match status" value="1"/>
</dbReference>
<gene>
    <name evidence="2" type="ORF">SAMN05660841_02328</name>
</gene>
<sequence>MEQMKIEIWSDIMCPFCYIGKRKLEKSLETLPNKDRIEIEWKSYQLNPDLQTDTTISINDYLAKHKGMSIEQARQLNKQVTEMAAIEGLEYNMDKSVVANSFRAHMFAHYAKKQGKQLEAEELLFQSYFTDGKNVDDLETLKELAIKLELDKDDMAAALERGDFEDEVKMDIHEARQIGVKGVPFFVYDRKYAISGAQPQELFEQTLIKALSEWSDNNTIQLVADQNAPSCGPQGCD</sequence>
<dbReference type="InterPro" id="IPR001853">
    <property type="entry name" value="DSBA-like_thioredoxin_dom"/>
</dbReference>
<evidence type="ECO:0000313" key="2">
    <source>
        <dbReference type="EMBL" id="SKB77888.1"/>
    </source>
</evidence>
<evidence type="ECO:0000313" key="3">
    <source>
        <dbReference type="Proteomes" id="UP000190150"/>
    </source>
</evidence>
<protein>
    <submittedName>
        <fullName evidence="2">Predicted dithiol-disulfide isomerase, DsbA family</fullName>
    </submittedName>
</protein>
<dbReference type="EMBL" id="FUZF01000009">
    <property type="protein sequence ID" value="SKB77888.1"/>
    <property type="molecule type" value="Genomic_DNA"/>
</dbReference>
<dbReference type="Gene3D" id="3.40.30.10">
    <property type="entry name" value="Glutaredoxin"/>
    <property type="match status" value="1"/>
</dbReference>
<dbReference type="RefSeq" id="WP_217699650.1">
    <property type="nucleotide sequence ID" value="NZ_FUZF01000009.1"/>
</dbReference>
<name>A0A1T5E1N3_9SPHI</name>
<proteinExistence type="predicted"/>
<dbReference type="InterPro" id="IPR036249">
    <property type="entry name" value="Thioredoxin-like_sf"/>
</dbReference>
<accession>A0A1T5E1N3</accession>
<dbReference type="STRING" id="1513896.SAMN05660841_02328"/>
<keyword evidence="3" id="KW-1185">Reference proteome</keyword>
<feature type="domain" description="DSBA-like thioredoxin" evidence="1">
    <location>
        <begin position="6"/>
        <end position="207"/>
    </location>
</feature>
<dbReference type="GO" id="GO:0016491">
    <property type="term" value="F:oxidoreductase activity"/>
    <property type="evidence" value="ECO:0007669"/>
    <property type="project" value="InterPro"/>
</dbReference>
<dbReference type="AlphaFoldDB" id="A0A1T5E1N3"/>
<dbReference type="Proteomes" id="UP000190150">
    <property type="component" value="Unassembled WGS sequence"/>
</dbReference>
<reference evidence="3" key="1">
    <citation type="submission" date="2017-02" db="EMBL/GenBank/DDBJ databases">
        <authorList>
            <person name="Varghese N."/>
            <person name="Submissions S."/>
        </authorList>
    </citation>
    <scope>NUCLEOTIDE SEQUENCE [LARGE SCALE GENOMIC DNA]</scope>
    <source>
        <strain evidence="3">DSM 24091</strain>
    </source>
</reference>
<evidence type="ECO:0000259" key="1">
    <source>
        <dbReference type="Pfam" id="PF01323"/>
    </source>
</evidence>